<keyword evidence="1" id="KW-0812">Transmembrane</keyword>
<dbReference type="AlphaFoldDB" id="A0A1M7UHF2"/>
<protein>
    <submittedName>
        <fullName evidence="2">Uncharacterized protein</fullName>
    </submittedName>
</protein>
<feature type="transmembrane region" description="Helical" evidence="1">
    <location>
        <begin position="20"/>
        <end position="39"/>
    </location>
</feature>
<proteinExistence type="predicted"/>
<keyword evidence="1" id="KW-0472">Membrane</keyword>
<organism evidence="2 3">
    <name type="scientific">Bradyrhizobium erythrophlei</name>
    <dbReference type="NCBI Taxonomy" id="1437360"/>
    <lineage>
        <taxon>Bacteria</taxon>
        <taxon>Pseudomonadati</taxon>
        <taxon>Pseudomonadota</taxon>
        <taxon>Alphaproteobacteria</taxon>
        <taxon>Hyphomicrobiales</taxon>
        <taxon>Nitrobacteraceae</taxon>
        <taxon>Bradyrhizobium</taxon>
    </lineage>
</organism>
<sequence>MSTRDGDIVERKQLSPLEVFFVKAGVVTAAIVIVLYFSVDFLEGFVERKADQLNAFKGGPDFWAQMEQKLYALADQPDVPPERKKKIVDALRRLSLKYKPYVDALNGNEEPATLRKDR</sequence>
<evidence type="ECO:0000256" key="1">
    <source>
        <dbReference type="SAM" id="Phobius"/>
    </source>
</evidence>
<dbReference type="Proteomes" id="UP000184096">
    <property type="component" value="Chromosome I"/>
</dbReference>
<reference evidence="3" key="1">
    <citation type="submission" date="2016-11" db="EMBL/GenBank/DDBJ databases">
        <authorList>
            <person name="Varghese N."/>
            <person name="Submissions S."/>
        </authorList>
    </citation>
    <scope>NUCLEOTIDE SEQUENCE [LARGE SCALE GENOMIC DNA]</scope>
    <source>
        <strain evidence="3">GAS401</strain>
    </source>
</reference>
<name>A0A1M7UHF2_9BRAD</name>
<dbReference type="EMBL" id="LT670849">
    <property type="protein sequence ID" value="SHN82297.1"/>
    <property type="molecule type" value="Genomic_DNA"/>
</dbReference>
<gene>
    <name evidence="2" type="ORF">SAMN05444170_5069</name>
</gene>
<keyword evidence="1" id="KW-1133">Transmembrane helix</keyword>
<evidence type="ECO:0000313" key="2">
    <source>
        <dbReference type="EMBL" id="SHN82297.1"/>
    </source>
</evidence>
<keyword evidence="3" id="KW-1185">Reference proteome</keyword>
<accession>A0A1M7UHF2</accession>
<evidence type="ECO:0000313" key="3">
    <source>
        <dbReference type="Proteomes" id="UP000184096"/>
    </source>
</evidence>